<keyword evidence="3" id="KW-1185">Reference proteome</keyword>
<dbReference type="Proteomes" id="UP001649230">
    <property type="component" value="Chromosome"/>
</dbReference>
<dbReference type="RefSeq" id="WP_235119905.1">
    <property type="nucleotide sequence ID" value="NZ_CP090978.1"/>
</dbReference>
<name>A0ABY3SK64_9BACL</name>
<feature type="transmembrane region" description="Helical" evidence="1">
    <location>
        <begin position="81"/>
        <end position="102"/>
    </location>
</feature>
<keyword evidence="1" id="KW-1133">Transmembrane helix</keyword>
<gene>
    <name evidence="2" type="ORF">L0M14_29240</name>
</gene>
<protein>
    <recommendedName>
        <fullName evidence="4">Integral membrane protein</fullName>
    </recommendedName>
</protein>
<evidence type="ECO:0008006" key="4">
    <source>
        <dbReference type="Google" id="ProtNLM"/>
    </source>
</evidence>
<keyword evidence="1" id="KW-0812">Transmembrane</keyword>
<feature type="transmembrane region" description="Helical" evidence="1">
    <location>
        <begin position="114"/>
        <end position="142"/>
    </location>
</feature>
<sequence length="194" mass="22160">MNQFISARVEKIKVRYLLLLFPLVFIFKKVVNDALDRMYAKSLYPVPFYKGQMTFNASELAGYYRFMVEHGSLSIYLQTQWFDFVFIAATFLMHGAVGLLMWKLHLNHRINRRLAAGILFSGLAAPVFDVLENAVSFYFIAYPNEITNPLTILYSTFAAAKFALFGVTYVGVTVSAASWLWMAVVKSLRLHSRA</sequence>
<keyword evidence="1" id="KW-0472">Membrane</keyword>
<evidence type="ECO:0000313" key="2">
    <source>
        <dbReference type="EMBL" id="UJF33535.1"/>
    </source>
</evidence>
<organism evidence="2 3">
    <name type="scientific">Paenibacillus hexagrammi</name>
    <dbReference type="NCBI Taxonomy" id="2908839"/>
    <lineage>
        <taxon>Bacteria</taxon>
        <taxon>Bacillati</taxon>
        <taxon>Bacillota</taxon>
        <taxon>Bacilli</taxon>
        <taxon>Bacillales</taxon>
        <taxon>Paenibacillaceae</taxon>
        <taxon>Paenibacillus</taxon>
    </lineage>
</organism>
<proteinExistence type="predicted"/>
<reference evidence="2 3" key="1">
    <citation type="journal article" date="2024" name="Int. J. Syst. Evol. Microbiol.">
        <title>Paenibacillus hexagrammi sp. nov., a novel bacterium isolated from the gut content of Hexagrammos agrammus.</title>
        <authorList>
            <person name="Jung H.K."/>
            <person name="Kim D.G."/>
            <person name="Zin H."/>
            <person name="Park J."/>
            <person name="Jung H."/>
            <person name="Kim Y.O."/>
            <person name="Kong H.J."/>
            <person name="Kim J.W."/>
            <person name="Kim Y.S."/>
        </authorList>
    </citation>
    <scope>NUCLEOTIDE SEQUENCE [LARGE SCALE GENOMIC DNA]</scope>
    <source>
        <strain evidence="2 3">YPD9-1</strain>
    </source>
</reference>
<feature type="transmembrane region" description="Helical" evidence="1">
    <location>
        <begin position="162"/>
        <end position="184"/>
    </location>
</feature>
<dbReference type="EMBL" id="CP090978">
    <property type="protein sequence ID" value="UJF33535.1"/>
    <property type="molecule type" value="Genomic_DNA"/>
</dbReference>
<accession>A0ABY3SK64</accession>
<evidence type="ECO:0000313" key="3">
    <source>
        <dbReference type="Proteomes" id="UP001649230"/>
    </source>
</evidence>
<feature type="transmembrane region" description="Helical" evidence="1">
    <location>
        <begin position="12"/>
        <end position="31"/>
    </location>
</feature>
<evidence type="ECO:0000256" key="1">
    <source>
        <dbReference type="SAM" id="Phobius"/>
    </source>
</evidence>